<gene>
    <name evidence="10" type="ORF">MUK42_03169</name>
</gene>
<dbReference type="GO" id="GO:0046872">
    <property type="term" value="F:metal ion binding"/>
    <property type="evidence" value="ECO:0007669"/>
    <property type="project" value="UniProtKB-KW"/>
</dbReference>
<keyword evidence="7" id="KW-0503">Monooxygenase</keyword>
<name>A0A9E7HIB5_9LILI</name>
<dbReference type="GO" id="GO:0004497">
    <property type="term" value="F:monooxygenase activity"/>
    <property type="evidence" value="ECO:0007669"/>
    <property type="project" value="UniProtKB-KW"/>
</dbReference>
<evidence type="ECO:0000256" key="9">
    <source>
        <dbReference type="SAM" id="Phobius"/>
    </source>
</evidence>
<evidence type="ECO:0000256" key="3">
    <source>
        <dbReference type="ARBA" id="ARBA00022617"/>
    </source>
</evidence>
<keyword evidence="9" id="KW-1133">Transmembrane helix</keyword>
<evidence type="ECO:0000313" key="11">
    <source>
        <dbReference type="Proteomes" id="UP001055439"/>
    </source>
</evidence>
<accession>A0A9E7HIB5</accession>
<protein>
    <submittedName>
        <fullName evidence="10">Cytochrome P450</fullName>
    </submittedName>
</protein>
<keyword evidence="9" id="KW-0812">Transmembrane</keyword>
<evidence type="ECO:0000256" key="8">
    <source>
        <dbReference type="SAM" id="MobiDB-lite"/>
    </source>
</evidence>
<feature type="region of interest" description="Disordered" evidence="8">
    <location>
        <begin position="111"/>
        <end position="169"/>
    </location>
</feature>
<keyword evidence="6" id="KW-0408">Iron</keyword>
<evidence type="ECO:0000256" key="4">
    <source>
        <dbReference type="ARBA" id="ARBA00022723"/>
    </source>
</evidence>
<keyword evidence="9" id="KW-0472">Membrane</keyword>
<feature type="compositionally biased region" description="Low complexity" evidence="8">
    <location>
        <begin position="151"/>
        <end position="169"/>
    </location>
</feature>
<organism evidence="10 11">
    <name type="scientific">Musa troglodytarum</name>
    <name type="common">fe'i banana</name>
    <dbReference type="NCBI Taxonomy" id="320322"/>
    <lineage>
        <taxon>Eukaryota</taxon>
        <taxon>Viridiplantae</taxon>
        <taxon>Streptophyta</taxon>
        <taxon>Embryophyta</taxon>
        <taxon>Tracheophyta</taxon>
        <taxon>Spermatophyta</taxon>
        <taxon>Magnoliopsida</taxon>
        <taxon>Liliopsida</taxon>
        <taxon>Zingiberales</taxon>
        <taxon>Musaceae</taxon>
        <taxon>Musa</taxon>
    </lineage>
</organism>
<evidence type="ECO:0000256" key="7">
    <source>
        <dbReference type="ARBA" id="ARBA00023033"/>
    </source>
</evidence>
<evidence type="ECO:0000256" key="5">
    <source>
        <dbReference type="ARBA" id="ARBA00023002"/>
    </source>
</evidence>
<evidence type="ECO:0000256" key="6">
    <source>
        <dbReference type="ARBA" id="ARBA00023004"/>
    </source>
</evidence>
<keyword evidence="11" id="KW-1185">Reference proteome</keyword>
<comment type="similarity">
    <text evidence="2">Belongs to the cytochrome P450 family.</text>
</comment>
<reference evidence="10" key="1">
    <citation type="submission" date="2022-05" db="EMBL/GenBank/DDBJ databases">
        <title>The Musa troglodytarum L. genome provides insights into the mechanism of non-climacteric behaviour and enrichment of carotenoids.</title>
        <authorList>
            <person name="Wang J."/>
        </authorList>
    </citation>
    <scope>NUCLEOTIDE SEQUENCE</scope>
    <source>
        <tissue evidence="10">Leaf</tissue>
    </source>
</reference>
<keyword evidence="5" id="KW-0560">Oxidoreductase</keyword>
<dbReference type="EMBL" id="CP097510">
    <property type="protein sequence ID" value="URE30662.1"/>
    <property type="molecule type" value="Genomic_DNA"/>
</dbReference>
<evidence type="ECO:0000256" key="2">
    <source>
        <dbReference type="ARBA" id="ARBA00010617"/>
    </source>
</evidence>
<dbReference type="Proteomes" id="UP001055439">
    <property type="component" value="Chromosome 8"/>
</dbReference>
<dbReference type="AlphaFoldDB" id="A0A9E7HIB5"/>
<dbReference type="PANTHER" id="PTHR47946:SF14">
    <property type="entry name" value="CYTOCHROME P450 FAMILY PROTEIN"/>
    <property type="match status" value="1"/>
</dbReference>
<dbReference type="OrthoDB" id="1689158at2759"/>
<proteinExistence type="inferred from homology"/>
<sequence length="169" mass="17322">MGSSRTVDSAFYLFLLPNASALPSIAAVIVVAISVLWLYPGGLRGRSPQPADRSPDPGGTVVALSGSAAYRVLARLAESLKASDLVAFSFGFTRFVVSSHPDTSREILNSSAFADRPVNQPTSSSSTGQWASRLSASTGAISGGSPPPICSVRRGSPPSGSIGKPSVSK</sequence>
<comment type="cofactor">
    <cofactor evidence="1">
        <name>heme</name>
        <dbReference type="ChEBI" id="CHEBI:30413"/>
    </cofactor>
</comment>
<keyword evidence="3" id="KW-0349">Heme</keyword>
<evidence type="ECO:0000313" key="10">
    <source>
        <dbReference type="EMBL" id="URE30662.1"/>
    </source>
</evidence>
<feature type="transmembrane region" description="Helical" evidence="9">
    <location>
        <begin position="20"/>
        <end position="39"/>
    </location>
</feature>
<evidence type="ECO:0000256" key="1">
    <source>
        <dbReference type="ARBA" id="ARBA00001971"/>
    </source>
</evidence>
<keyword evidence="4" id="KW-0479">Metal-binding</keyword>
<dbReference type="InterPro" id="IPR051996">
    <property type="entry name" value="Cytochrome_P450_78A"/>
</dbReference>
<feature type="compositionally biased region" description="Polar residues" evidence="8">
    <location>
        <begin position="119"/>
        <end position="140"/>
    </location>
</feature>
<dbReference type="PANTHER" id="PTHR47946">
    <property type="entry name" value="CYTOCHROME P450 78A7-RELATED"/>
    <property type="match status" value="1"/>
</dbReference>